<reference evidence="4 5" key="1">
    <citation type="submission" date="2024-09" db="EMBL/GenBank/DDBJ databases">
        <title>Paenibacillus zeirhizospherea sp. nov., isolated from surface of the maize (Zea mays) roots in a horticulture field, Hungary.</title>
        <authorList>
            <person name="Marton D."/>
            <person name="Farkas M."/>
            <person name="Bedics A."/>
            <person name="Toth E."/>
            <person name="Tancsics A."/>
            <person name="Boka K."/>
            <person name="Maroti G."/>
            <person name="Kriszt B."/>
            <person name="Cserhati M."/>
        </authorList>
    </citation>
    <scope>NUCLEOTIDE SEQUENCE [LARGE SCALE GENOMIC DNA]</scope>
    <source>
        <strain evidence="4 5">KCTC 33519</strain>
    </source>
</reference>
<evidence type="ECO:0000313" key="4">
    <source>
        <dbReference type="EMBL" id="MFB5265399.1"/>
    </source>
</evidence>
<dbReference type="RefSeq" id="WP_375352712.1">
    <property type="nucleotide sequence ID" value="NZ_JBHHMI010000001.1"/>
</dbReference>
<organism evidence="4 5">
    <name type="scientific">Paenibacillus enshidis</name>
    <dbReference type="NCBI Taxonomy" id="1458439"/>
    <lineage>
        <taxon>Bacteria</taxon>
        <taxon>Bacillati</taxon>
        <taxon>Bacillota</taxon>
        <taxon>Bacilli</taxon>
        <taxon>Bacillales</taxon>
        <taxon>Paenibacillaceae</taxon>
        <taxon>Paenibacillus</taxon>
    </lineage>
</organism>
<accession>A0ABV5ANH6</accession>
<dbReference type="PROSITE" id="PS51257">
    <property type="entry name" value="PROKAR_LIPOPROTEIN"/>
    <property type="match status" value="1"/>
</dbReference>
<feature type="signal peptide" evidence="2">
    <location>
        <begin position="1"/>
        <end position="26"/>
    </location>
</feature>
<dbReference type="Proteomes" id="UP001580346">
    <property type="component" value="Unassembled WGS sequence"/>
</dbReference>
<comment type="caution">
    <text evidence="4">The sequence shown here is derived from an EMBL/GenBank/DDBJ whole genome shotgun (WGS) entry which is preliminary data.</text>
</comment>
<dbReference type="InterPro" id="IPR019606">
    <property type="entry name" value="GerMN"/>
</dbReference>
<dbReference type="EMBL" id="JBHHMI010000001">
    <property type="protein sequence ID" value="MFB5265399.1"/>
    <property type="molecule type" value="Genomic_DNA"/>
</dbReference>
<evidence type="ECO:0000259" key="3">
    <source>
        <dbReference type="Pfam" id="PF10646"/>
    </source>
</evidence>
<dbReference type="Pfam" id="PF10646">
    <property type="entry name" value="Germane"/>
    <property type="match status" value="1"/>
</dbReference>
<gene>
    <name evidence="4" type="ORF">ACE41H_01160</name>
</gene>
<feature type="domain" description="GerMN" evidence="3">
    <location>
        <begin position="93"/>
        <end position="202"/>
    </location>
</feature>
<proteinExistence type="predicted"/>
<evidence type="ECO:0000313" key="5">
    <source>
        <dbReference type="Proteomes" id="UP001580346"/>
    </source>
</evidence>
<protein>
    <submittedName>
        <fullName evidence="4">GerMN domain-containing protein</fullName>
    </submittedName>
</protein>
<name>A0ABV5ANH6_9BACL</name>
<feature type="chain" id="PRO_5045965384" evidence="2">
    <location>
        <begin position="27"/>
        <end position="218"/>
    </location>
</feature>
<feature type="compositionally biased region" description="Low complexity" evidence="1">
    <location>
        <begin position="24"/>
        <end position="45"/>
    </location>
</feature>
<evidence type="ECO:0000256" key="1">
    <source>
        <dbReference type="SAM" id="MobiDB-lite"/>
    </source>
</evidence>
<keyword evidence="5" id="KW-1185">Reference proteome</keyword>
<feature type="region of interest" description="Disordered" evidence="1">
    <location>
        <begin position="24"/>
        <end position="90"/>
    </location>
</feature>
<evidence type="ECO:0000256" key="2">
    <source>
        <dbReference type="SAM" id="SignalP"/>
    </source>
</evidence>
<keyword evidence="2" id="KW-0732">Signal</keyword>
<sequence>MKKIAWTACQLALIIAVTAGCAGKQAAPAAAPPAEEQPVQEAPAGQDAAASEGEPAGTPPQNQEAERPAGVPDKPATEETEPDKAETGSMSIKVYYTDANQAELLESTQEISYPSELQKYKLAFQALQRSGSDNQAPLWSESIEIQQIRFENGALTLNISLPDAARLGAGGEALALEALTKTMFQFPEVNTLDLLVDGEAVESLMGHVDLEHPIKRNI</sequence>